<comment type="subcellular location">
    <subcellularLocation>
        <location evidence="1">Peroxisome</location>
    </subcellularLocation>
</comment>
<keyword evidence="8" id="KW-1185">Reference proteome</keyword>
<keyword evidence="4" id="KW-0576">Peroxisome</keyword>
<comment type="similarity">
    <text evidence="2">Belongs to the ATP-dependent AMP-binding enzyme family.</text>
</comment>
<evidence type="ECO:0000256" key="1">
    <source>
        <dbReference type="ARBA" id="ARBA00004275"/>
    </source>
</evidence>
<organism evidence="7 8">
    <name type="scientific">Asbolus verrucosus</name>
    <name type="common">Desert ironclad beetle</name>
    <dbReference type="NCBI Taxonomy" id="1661398"/>
    <lineage>
        <taxon>Eukaryota</taxon>
        <taxon>Metazoa</taxon>
        <taxon>Ecdysozoa</taxon>
        <taxon>Arthropoda</taxon>
        <taxon>Hexapoda</taxon>
        <taxon>Insecta</taxon>
        <taxon>Pterygota</taxon>
        <taxon>Neoptera</taxon>
        <taxon>Endopterygota</taxon>
        <taxon>Coleoptera</taxon>
        <taxon>Polyphaga</taxon>
        <taxon>Cucujiformia</taxon>
        <taxon>Tenebrionidae</taxon>
        <taxon>Pimeliinae</taxon>
        <taxon>Asbolus</taxon>
    </lineage>
</organism>
<dbReference type="InterPro" id="IPR000873">
    <property type="entry name" value="AMP-dep_synth/lig_dom"/>
</dbReference>
<dbReference type="InterPro" id="IPR020845">
    <property type="entry name" value="AMP-binding_CS"/>
</dbReference>
<dbReference type="AlphaFoldDB" id="A0A482V629"/>
<dbReference type="PROSITE" id="PS00455">
    <property type="entry name" value="AMP_BINDING"/>
    <property type="match status" value="1"/>
</dbReference>
<dbReference type="STRING" id="1661398.A0A482V629"/>
<proteinExistence type="inferred from homology"/>
<dbReference type="InterPro" id="IPR045851">
    <property type="entry name" value="AMP-bd_C_sf"/>
</dbReference>
<dbReference type="Gene3D" id="3.40.50.12780">
    <property type="entry name" value="N-terminal domain of ligase-like"/>
    <property type="match status" value="1"/>
</dbReference>
<sequence>MGYEFFRMMKFYENNVAQYIVETEEEDTYGSLLLRSIRTSLKMKSEGITGDDVVCLCTYNHFNSCVPFISCLFLGIKVASLDPTLSVADTSYLLQQVKPAMIFLVPEATNLIETSVELAKINTKLIIFGNSKQHQQFSEYLKPHEDEDNFTPTAAAVHDTAVIFFSSGTTGLPKGICQSHYALLAQGINAINNGAVTGVNLYYSSLYWISAALFLTGTVLSGTARVVCKNFDPQEIWRIIDKYKVSFLFLAPNQASEMCKAGRPEDIDTSSLLTMLTGGGIFTEKLLLILRDLLPGTYISQAYGQTEVAGVLTCFKLNDVKDSLLLHYKPSSCGRPIKGISYKIVDNETEKILGPNQQGELRVKTRYVMNGYYNQDSSECFDSDGWLKTGDVVYYDEDLCFYVVDRIKEMLKYKSWHIPPAMLENVLNNHPAIKRAVVIGIPHEEDGDHPMAVVILHNPKENITGEEIENYVAERVQERQKLRAGVKFVNSFPVTPSGKVKRQIIKTMILA</sequence>
<comment type="caution">
    <text evidence="7">The sequence shown here is derived from an EMBL/GenBank/DDBJ whole genome shotgun (WGS) entry which is preliminary data.</text>
</comment>
<evidence type="ECO:0000256" key="4">
    <source>
        <dbReference type="ARBA" id="ARBA00023140"/>
    </source>
</evidence>
<evidence type="ECO:0000259" key="6">
    <source>
        <dbReference type="Pfam" id="PF13193"/>
    </source>
</evidence>
<dbReference type="Pfam" id="PF00501">
    <property type="entry name" value="AMP-binding"/>
    <property type="match status" value="1"/>
</dbReference>
<evidence type="ECO:0000256" key="3">
    <source>
        <dbReference type="ARBA" id="ARBA00022598"/>
    </source>
</evidence>
<dbReference type="InterPro" id="IPR042099">
    <property type="entry name" value="ANL_N_sf"/>
</dbReference>
<dbReference type="PANTHER" id="PTHR24096:SF149">
    <property type="entry name" value="AMP-BINDING DOMAIN-CONTAINING PROTEIN-RELATED"/>
    <property type="match status" value="1"/>
</dbReference>
<evidence type="ECO:0000313" key="8">
    <source>
        <dbReference type="Proteomes" id="UP000292052"/>
    </source>
</evidence>
<name>A0A482V629_ASBVE</name>
<keyword evidence="3 7" id="KW-0436">Ligase</keyword>
<evidence type="ECO:0000259" key="5">
    <source>
        <dbReference type="Pfam" id="PF00501"/>
    </source>
</evidence>
<reference evidence="7 8" key="1">
    <citation type="submission" date="2017-03" db="EMBL/GenBank/DDBJ databases">
        <title>Genome of the blue death feigning beetle - Asbolus verrucosus.</title>
        <authorList>
            <person name="Rider S.D."/>
        </authorList>
    </citation>
    <scope>NUCLEOTIDE SEQUENCE [LARGE SCALE GENOMIC DNA]</scope>
    <source>
        <strain evidence="7">Butters</strain>
        <tissue evidence="7">Head and leg muscle</tissue>
    </source>
</reference>
<dbReference type="EMBL" id="QDEB01134709">
    <property type="protein sequence ID" value="RZB38699.1"/>
    <property type="molecule type" value="Genomic_DNA"/>
</dbReference>
<feature type="non-terminal residue" evidence="7">
    <location>
        <position position="511"/>
    </location>
</feature>
<evidence type="ECO:0000256" key="2">
    <source>
        <dbReference type="ARBA" id="ARBA00006432"/>
    </source>
</evidence>
<feature type="domain" description="AMP-binding enzyme C-terminal" evidence="6">
    <location>
        <begin position="423"/>
        <end position="499"/>
    </location>
</feature>
<dbReference type="GO" id="GO:0016405">
    <property type="term" value="F:CoA-ligase activity"/>
    <property type="evidence" value="ECO:0007669"/>
    <property type="project" value="TreeGrafter"/>
</dbReference>
<accession>A0A482V629</accession>
<dbReference type="GO" id="GO:0005777">
    <property type="term" value="C:peroxisome"/>
    <property type="evidence" value="ECO:0007669"/>
    <property type="project" value="UniProtKB-SubCell"/>
</dbReference>
<evidence type="ECO:0000313" key="7">
    <source>
        <dbReference type="EMBL" id="RZB38699.1"/>
    </source>
</evidence>
<gene>
    <name evidence="7" type="ORF">BDFB_007625</name>
</gene>
<feature type="domain" description="AMP-dependent synthetase/ligase" evidence="5">
    <location>
        <begin position="23"/>
        <end position="373"/>
    </location>
</feature>
<protein>
    <submittedName>
        <fullName evidence="7">4-coumarate--CoA ligase 1-like</fullName>
    </submittedName>
</protein>
<dbReference type="PANTHER" id="PTHR24096">
    <property type="entry name" value="LONG-CHAIN-FATTY-ACID--COA LIGASE"/>
    <property type="match status" value="1"/>
</dbReference>
<dbReference type="InterPro" id="IPR025110">
    <property type="entry name" value="AMP-bd_C"/>
</dbReference>
<dbReference type="Gene3D" id="3.30.300.30">
    <property type="match status" value="1"/>
</dbReference>
<dbReference type="OrthoDB" id="10253869at2759"/>
<dbReference type="Pfam" id="PF13193">
    <property type="entry name" value="AMP-binding_C"/>
    <property type="match status" value="1"/>
</dbReference>
<dbReference type="SUPFAM" id="SSF56801">
    <property type="entry name" value="Acetyl-CoA synthetase-like"/>
    <property type="match status" value="1"/>
</dbReference>
<dbReference type="Proteomes" id="UP000292052">
    <property type="component" value="Unassembled WGS sequence"/>
</dbReference>